<dbReference type="AlphaFoldDB" id="A0A430AJB3"/>
<reference evidence="3 4" key="1">
    <citation type="submission" date="2017-05" db="EMBL/GenBank/DDBJ databases">
        <title>Vagococcus spp. assemblies.</title>
        <authorList>
            <person name="Gulvik C.A."/>
        </authorList>
    </citation>
    <scope>NUCLEOTIDE SEQUENCE [LARGE SCALE GENOMIC DNA]</scope>
    <source>
        <strain evidence="3 4">DSM 24756</strain>
    </source>
</reference>
<dbReference type="InterPro" id="IPR039564">
    <property type="entry name" value="Peptidase_C39-like"/>
</dbReference>
<evidence type="ECO:0000259" key="2">
    <source>
        <dbReference type="Pfam" id="PF13529"/>
    </source>
</evidence>
<feature type="domain" description="Peptidase C39-like" evidence="2">
    <location>
        <begin position="63"/>
        <end position="226"/>
    </location>
</feature>
<name>A0A430AJB3_9ENTE</name>
<keyword evidence="1" id="KW-0472">Membrane</keyword>
<organism evidence="3 4">
    <name type="scientific">Vagococcus entomophilus</name>
    <dbReference type="NCBI Taxonomy" id="1160095"/>
    <lineage>
        <taxon>Bacteria</taxon>
        <taxon>Bacillati</taxon>
        <taxon>Bacillota</taxon>
        <taxon>Bacilli</taxon>
        <taxon>Lactobacillales</taxon>
        <taxon>Enterococcaceae</taxon>
        <taxon>Vagococcus</taxon>
    </lineage>
</organism>
<dbReference type="OrthoDB" id="1164310at2"/>
<dbReference type="PANTHER" id="PTHR37806">
    <property type="entry name" value="LMO0724 PROTEIN"/>
    <property type="match status" value="1"/>
</dbReference>
<dbReference type="Gene3D" id="3.90.70.10">
    <property type="entry name" value="Cysteine proteinases"/>
    <property type="match status" value="1"/>
</dbReference>
<accession>A0A430AJB3</accession>
<dbReference type="EMBL" id="NGJZ01000001">
    <property type="protein sequence ID" value="RSU08206.1"/>
    <property type="molecule type" value="Genomic_DNA"/>
</dbReference>
<dbReference type="PANTHER" id="PTHR37806:SF1">
    <property type="entry name" value="PEPTIDASE C39-LIKE DOMAIN-CONTAINING PROTEIN"/>
    <property type="match status" value="1"/>
</dbReference>
<keyword evidence="1" id="KW-1133">Transmembrane helix</keyword>
<keyword evidence="4" id="KW-1185">Reference proteome</keyword>
<evidence type="ECO:0000313" key="3">
    <source>
        <dbReference type="EMBL" id="RSU08206.1"/>
    </source>
</evidence>
<dbReference type="InterPro" id="IPR016997">
    <property type="entry name" value="UCP032442"/>
</dbReference>
<dbReference type="InterPro" id="IPR039563">
    <property type="entry name" value="Peptidase_C39_single_dom"/>
</dbReference>
<dbReference type="RefSeq" id="WP_126822580.1">
    <property type="nucleotide sequence ID" value="NZ_JBHLWU010000001.1"/>
</dbReference>
<sequence>MRKKKHLLTRIERFFLKLILIPVILCLLYSGWKYYFKDDSHAADVDSSNISTANIVKKKSIQLDVPLLNQLDEPSLYNGCEVTSLAMLLNYRGISVTKNELAQNIAVVPLTDENGNYGDPNQGFVGSIDGSEKGYSVYHGPIAKLAQDYVGEDLKVVDLSNHSFNTLLNTLSNGNPVWVITTVNYAPTDDMETWQTANGEVEISWSVHSVVVTGYDEHYIYVNDPYGEKDKKVDRTSFKQAWIQMGRQAVTIQKTT</sequence>
<proteinExistence type="predicted"/>
<dbReference type="CDD" id="cd02549">
    <property type="entry name" value="Peptidase_C39A"/>
    <property type="match status" value="1"/>
</dbReference>
<keyword evidence="1" id="KW-0812">Transmembrane</keyword>
<comment type="caution">
    <text evidence="3">The sequence shown here is derived from an EMBL/GenBank/DDBJ whole genome shotgun (WGS) entry which is preliminary data.</text>
</comment>
<gene>
    <name evidence="3" type="ORF">CBF30_02890</name>
</gene>
<feature type="transmembrane region" description="Helical" evidence="1">
    <location>
        <begin position="14"/>
        <end position="32"/>
    </location>
</feature>
<evidence type="ECO:0000313" key="4">
    <source>
        <dbReference type="Proteomes" id="UP000288669"/>
    </source>
</evidence>
<protein>
    <recommendedName>
        <fullName evidence="2">Peptidase C39-like domain-containing protein</fullName>
    </recommendedName>
</protein>
<evidence type="ECO:0000256" key="1">
    <source>
        <dbReference type="SAM" id="Phobius"/>
    </source>
</evidence>
<dbReference type="PIRSF" id="PIRSF032442">
    <property type="entry name" value="UCP032442"/>
    <property type="match status" value="1"/>
</dbReference>
<dbReference type="Proteomes" id="UP000288669">
    <property type="component" value="Unassembled WGS sequence"/>
</dbReference>
<dbReference type="Pfam" id="PF13529">
    <property type="entry name" value="Peptidase_C39_2"/>
    <property type="match status" value="1"/>
</dbReference>